<proteinExistence type="predicted"/>
<dbReference type="Proteomes" id="UP000829354">
    <property type="component" value="Chromosome II"/>
</dbReference>
<feature type="region of interest" description="Disordered" evidence="1">
    <location>
        <begin position="72"/>
        <end position="94"/>
    </location>
</feature>
<sequence>MSSSHNDYCEIIYHKKKGMIIKYRNEDHSWLFFQTPPLVSSKSPMKIIFKCAKGEGSEGSYHSCSGSTKLRLRIPRRRNHSRQEGNDSSFKGLT</sequence>
<evidence type="ECO:0000313" key="2">
    <source>
        <dbReference type="EMBL" id="UMM20084.1"/>
    </source>
</evidence>
<dbReference type="EMBL" id="CP092621">
    <property type="protein sequence ID" value="UMM20084.1"/>
    <property type="molecule type" value="Genomic_DNA"/>
</dbReference>
<evidence type="ECO:0000313" key="3">
    <source>
        <dbReference type="Proteomes" id="UP000829354"/>
    </source>
</evidence>
<evidence type="ECO:0000256" key="1">
    <source>
        <dbReference type="SAM" id="MobiDB-lite"/>
    </source>
</evidence>
<keyword evidence="3" id="KW-1185">Reference proteome</keyword>
<accession>A0AAE9JA56</accession>
<name>A0AAE9JA56_CAEBR</name>
<reference evidence="2 3" key="1">
    <citation type="submission" date="2022-04" db="EMBL/GenBank/DDBJ databases">
        <title>Chromosome-level reference genomes for two strains of Caenorhabditis briggsae: an improved platform for comparative genomics.</title>
        <authorList>
            <person name="Stevens L."/>
            <person name="Andersen E."/>
        </authorList>
    </citation>
    <scope>NUCLEOTIDE SEQUENCE [LARGE SCALE GENOMIC DNA]</scope>
    <source>
        <strain evidence="2">VX34</strain>
        <tissue evidence="2">Whole-organism</tissue>
    </source>
</reference>
<gene>
    <name evidence="2" type="ORF">L5515_015444</name>
</gene>
<protein>
    <submittedName>
        <fullName evidence="2">Uncharacterized protein</fullName>
    </submittedName>
</protein>
<dbReference type="AlphaFoldDB" id="A0AAE9JA56"/>
<organism evidence="2 3">
    <name type="scientific">Caenorhabditis briggsae</name>
    <dbReference type="NCBI Taxonomy" id="6238"/>
    <lineage>
        <taxon>Eukaryota</taxon>
        <taxon>Metazoa</taxon>
        <taxon>Ecdysozoa</taxon>
        <taxon>Nematoda</taxon>
        <taxon>Chromadorea</taxon>
        <taxon>Rhabditida</taxon>
        <taxon>Rhabditina</taxon>
        <taxon>Rhabditomorpha</taxon>
        <taxon>Rhabditoidea</taxon>
        <taxon>Rhabditidae</taxon>
        <taxon>Peloderinae</taxon>
        <taxon>Caenorhabditis</taxon>
    </lineage>
</organism>